<evidence type="ECO:0000313" key="2">
    <source>
        <dbReference type="EMBL" id="QJH98009.1"/>
    </source>
</evidence>
<accession>A0A6H1ZHW6</accession>
<protein>
    <submittedName>
        <fullName evidence="1">Uncharacterized protein</fullName>
    </submittedName>
</protein>
<organism evidence="1">
    <name type="scientific">viral metagenome</name>
    <dbReference type="NCBI Taxonomy" id="1070528"/>
    <lineage>
        <taxon>unclassified sequences</taxon>
        <taxon>metagenomes</taxon>
        <taxon>organismal metagenomes</taxon>
    </lineage>
</organism>
<dbReference type="AlphaFoldDB" id="A0A6H1ZHW6"/>
<reference evidence="1" key="1">
    <citation type="submission" date="2020-03" db="EMBL/GenBank/DDBJ databases">
        <title>The deep terrestrial virosphere.</title>
        <authorList>
            <person name="Holmfeldt K."/>
            <person name="Nilsson E."/>
            <person name="Simone D."/>
            <person name="Lopez-Fernandez M."/>
            <person name="Wu X."/>
            <person name="de Brujin I."/>
            <person name="Lundin D."/>
            <person name="Andersson A."/>
            <person name="Bertilsson S."/>
            <person name="Dopson M."/>
        </authorList>
    </citation>
    <scope>NUCLEOTIDE SEQUENCE</scope>
    <source>
        <strain evidence="1">TM448A00549</strain>
        <strain evidence="2">TM448B01156</strain>
    </source>
</reference>
<name>A0A6H1ZHW6_9ZZZZ</name>
<gene>
    <name evidence="1" type="ORF">TM448A00549_0002</name>
    <name evidence="2" type="ORF">TM448B01156_0025</name>
</gene>
<proteinExistence type="predicted"/>
<dbReference type="EMBL" id="MT144711">
    <property type="protein sequence ID" value="QJH98009.1"/>
    <property type="molecule type" value="Genomic_DNA"/>
</dbReference>
<evidence type="ECO:0000313" key="1">
    <source>
        <dbReference type="EMBL" id="QJA46865.1"/>
    </source>
</evidence>
<dbReference type="EMBL" id="MT144024">
    <property type="protein sequence ID" value="QJA46865.1"/>
    <property type="molecule type" value="Genomic_DNA"/>
</dbReference>
<sequence length="85" mass="9790">MSKLQQIQPDAVSAVIKDAEIAKFIREKDEPVFEIVNPRKEHPNPHPLLEVEIALRGCEISGVFTKQKGKRWTNLRKSLKRCQIN</sequence>